<dbReference type="Gene3D" id="1.10.287.950">
    <property type="entry name" value="Methyl-accepting chemotaxis protein"/>
    <property type="match status" value="1"/>
</dbReference>
<dbReference type="GO" id="GO:0005886">
    <property type="term" value="C:plasma membrane"/>
    <property type="evidence" value="ECO:0007669"/>
    <property type="project" value="UniProtKB-SubCell"/>
</dbReference>
<evidence type="ECO:0000256" key="3">
    <source>
        <dbReference type="ARBA" id="ARBA00022692"/>
    </source>
</evidence>
<evidence type="ECO:0000256" key="5">
    <source>
        <dbReference type="ARBA" id="ARBA00023136"/>
    </source>
</evidence>
<dbReference type="GO" id="GO:0006935">
    <property type="term" value="P:chemotaxis"/>
    <property type="evidence" value="ECO:0007669"/>
    <property type="project" value="UniProtKB-ARBA"/>
</dbReference>
<keyword evidence="2" id="KW-1003">Cell membrane</keyword>
<keyword evidence="5 9" id="KW-0472">Membrane</keyword>
<keyword evidence="4 9" id="KW-1133">Transmembrane helix</keyword>
<evidence type="ECO:0000259" key="12">
    <source>
        <dbReference type="PROSITE" id="PS50885"/>
    </source>
</evidence>
<comment type="similarity">
    <text evidence="7">Belongs to the methyl-accepting chemotaxis (MCP) protein family.</text>
</comment>
<evidence type="ECO:0000256" key="8">
    <source>
        <dbReference type="PROSITE-ProRule" id="PRU00284"/>
    </source>
</evidence>
<dbReference type="PROSITE" id="PS50885">
    <property type="entry name" value="HAMP"/>
    <property type="match status" value="1"/>
</dbReference>
<organism evidence="14 15">
    <name type="scientific">Vibrio pectenicida</name>
    <dbReference type="NCBI Taxonomy" id="62763"/>
    <lineage>
        <taxon>Bacteria</taxon>
        <taxon>Pseudomonadati</taxon>
        <taxon>Pseudomonadota</taxon>
        <taxon>Gammaproteobacteria</taxon>
        <taxon>Vibrionales</taxon>
        <taxon>Vibrionaceae</taxon>
        <taxon>Vibrio</taxon>
    </lineage>
</organism>
<evidence type="ECO:0000256" key="7">
    <source>
        <dbReference type="ARBA" id="ARBA00029447"/>
    </source>
</evidence>
<dbReference type="SMART" id="SM00304">
    <property type="entry name" value="HAMP"/>
    <property type="match status" value="1"/>
</dbReference>
<keyword evidence="6 8" id="KW-0807">Transducer</keyword>
<dbReference type="CDD" id="cd06225">
    <property type="entry name" value="HAMP"/>
    <property type="match status" value="1"/>
</dbReference>
<feature type="domain" description="HBM" evidence="13">
    <location>
        <begin position="40"/>
        <end position="287"/>
    </location>
</feature>
<sequence length="643" mass="70773">MQFLYNLKMSFKLAGAFGLLVIMTAVVTLNGMVGVSRLNSEVEIADDFNRIVKYTSEIRIAEKNLALRNDEAYVTEIKELISMSNGLASDIQARVSEPTVGDLLNQVVDSLNTYQTALDQYVSQKRQQASAGEDMRKYARQVDEIVANIRIIEKQEVEQLFQFNAPAEDILTSIRIADDANRMIKWMLEARRAEKNFILSGDEKAIKDVRDTLSDMYLLMKSFPEDTPKLKDLESAILLYQQAFDNYLEVNEQSIETNKLMLTEAREVESFTSEARKIGKEMLKEFEESLRVTNLLIAFVAILLGVGVSILMTKMTVPPLKRAVKVSQRIASGDLGVTIEVNRSDEIGELLRAIAAMTEQLRDMIGNLSTNIESIADSSEDLSSLTTKTSDGVGKQKQDIDQVATAMTEMSSSAHEVAQKANTTSDAANLANSQTVKGNELISTTVDRMSELAVAIGQSQEVIQRVKGDSENIATILDVIKNISDQTNLLALNAAIEAARAGDHGRGFAVVADEVRSLAHKTQESTVEIEKMIEVLKSGAESAVAEMVKSKQQVDGMVSQTEQVKKSLSSISNEVSTITEMNAQIAQAVNEQGKVAEDVSQRMNTISDVADQTAQASDQTSESSRNLARVGEELKRLSSFFKM</sequence>
<dbReference type="Proteomes" id="UP000565719">
    <property type="component" value="Unassembled WGS sequence"/>
</dbReference>
<proteinExistence type="inferred from homology"/>
<dbReference type="PROSITE" id="PS50192">
    <property type="entry name" value="T_SNARE"/>
    <property type="match status" value="1"/>
</dbReference>
<dbReference type="PANTHER" id="PTHR32089:SF119">
    <property type="entry name" value="METHYL-ACCEPTING CHEMOTAXIS PROTEIN CTPL"/>
    <property type="match status" value="1"/>
</dbReference>
<dbReference type="PANTHER" id="PTHR32089">
    <property type="entry name" value="METHYL-ACCEPTING CHEMOTAXIS PROTEIN MCPB"/>
    <property type="match status" value="1"/>
</dbReference>
<gene>
    <name evidence="14" type="ORF">F0225_17945</name>
</gene>
<dbReference type="AlphaFoldDB" id="A0A7Y4A2D5"/>
<feature type="transmembrane region" description="Helical" evidence="9">
    <location>
        <begin position="292"/>
        <end position="312"/>
    </location>
</feature>
<evidence type="ECO:0000259" key="11">
    <source>
        <dbReference type="PROSITE" id="PS50192"/>
    </source>
</evidence>
<name>A0A7Y4A2D5_9VIBR</name>
<dbReference type="EMBL" id="VTXC01000071">
    <property type="protein sequence ID" value="NOH73201.1"/>
    <property type="molecule type" value="Genomic_DNA"/>
</dbReference>
<dbReference type="Pfam" id="PF00672">
    <property type="entry name" value="HAMP"/>
    <property type="match status" value="1"/>
</dbReference>
<evidence type="ECO:0000256" key="4">
    <source>
        <dbReference type="ARBA" id="ARBA00022989"/>
    </source>
</evidence>
<dbReference type="CDD" id="cd11386">
    <property type="entry name" value="MCP_signal"/>
    <property type="match status" value="1"/>
</dbReference>
<feature type="domain" description="HAMP" evidence="12">
    <location>
        <begin position="319"/>
        <end position="366"/>
    </location>
</feature>
<evidence type="ECO:0000313" key="14">
    <source>
        <dbReference type="EMBL" id="NOH73201.1"/>
    </source>
</evidence>
<dbReference type="InterPro" id="IPR003660">
    <property type="entry name" value="HAMP_dom"/>
</dbReference>
<feature type="domain" description="Methyl-accepting transducer" evidence="10">
    <location>
        <begin position="371"/>
        <end position="607"/>
    </location>
</feature>
<dbReference type="PROSITE" id="PS51753">
    <property type="entry name" value="HBM"/>
    <property type="match status" value="1"/>
</dbReference>
<dbReference type="InterPro" id="IPR000727">
    <property type="entry name" value="T_SNARE_dom"/>
</dbReference>
<dbReference type="FunFam" id="1.10.287.950:FF:000001">
    <property type="entry name" value="Methyl-accepting chemotaxis sensory transducer"/>
    <property type="match status" value="1"/>
</dbReference>
<dbReference type="SUPFAM" id="SSF58104">
    <property type="entry name" value="Methyl-accepting chemotaxis protein (MCP) signaling domain"/>
    <property type="match status" value="1"/>
</dbReference>
<comment type="subcellular location">
    <subcellularLocation>
        <location evidence="1">Cell inner membrane</location>
        <topology evidence="1">Multi-pass membrane protein</topology>
    </subcellularLocation>
</comment>
<evidence type="ECO:0000256" key="9">
    <source>
        <dbReference type="SAM" id="Phobius"/>
    </source>
</evidence>
<evidence type="ECO:0000256" key="6">
    <source>
        <dbReference type="ARBA" id="ARBA00023224"/>
    </source>
</evidence>
<dbReference type="GO" id="GO:0007165">
    <property type="term" value="P:signal transduction"/>
    <property type="evidence" value="ECO:0007669"/>
    <property type="project" value="UniProtKB-KW"/>
</dbReference>
<evidence type="ECO:0000259" key="10">
    <source>
        <dbReference type="PROSITE" id="PS50111"/>
    </source>
</evidence>
<accession>A0A7Y4A2D5</accession>
<comment type="caution">
    <text evidence="14">The sequence shown here is derived from an EMBL/GenBank/DDBJ whole genome shotgun (WGS) entry which is preliminary data.</text>
</comment>
<feature type="domain" description="T-SNARE coiled-coil homology" evidence="11">
    <location>
        <begin position="558"/>
        <end position="620"/>
    </location>
</feature>
<dbReference type="PROSITE" id="PS50111">
    <property type="entry name" value="CHEMOTAXIS_TRANSDUC_2"/>
    <property type="match status" value="1"/>
</dbReference>
<reference evidence="14 15" key="1">
    <citation type="submission" date="2019-09" db="EMBL/GenBank/DDBJ databases">
        <title>Draft genome sequencing and comparative genomics of hatchery-associated Vibrios.</title>
        <authorList>
            <person name="Kehlet-Delgado H."/>
            <person name="Mueller R.S."/>
        </authorList>
    </citation>
    <scope>NUCLEOTIDE SEQUENCE [LARGE SCALE GENOMIC DNA]</scope>
    <source>
        <strain evidence="14 15">99-46-Y</strain>
    </source>
</reference>
<protein>
    <submittedName>
        <fullName evidence="14">Methyl-accepting chemotaxis protein</fullName>
    </submittedName>
</protein>
<evidence type="ECO:0000313" key="15">
    <source>
        <dbReference type="Proteomes" id="UP000565719"/>
    </source>
</evidence>
<dbReference type="InterPro" id="IPR032255">
    <property type="entry name" value="HBM"/>
</dbReference>
<keyword evidence="3 9" id="KW-0812">Transmembrane</keyword>
<dbReference type="SMART" id="SM00283">
    <property type="entry name" value="MA"/>
    <property type="match status" value="1"/>
</dbReference>
<keyword evidence="2" id="KW-0997">Cell inner membrane</keyword>
<dbReference type="SMART" id="SM01358">
    <property type="entry name" value="HBM"/>
    <property type="match status" value="1"/>
</dbReference>
<evidence type="ECO:0000256" key="2">
    <source>
        <dbReference type="ARBA" id="ARBA00022519"/>
    </source>
</evidence>
<dbReference type="Pfam" id="PF00015">
    <property type="entry name" value="MCPsignal"/>
    <property type="match status" value="1"/>
</dbReference>
<evidence type="ECO:0000256" key="1">
    <source>
        <dbReference type="ARBA" id="ARBA00004429"/>
    </source>
</evidence>
<dbReference type="InterPro" id="IPR004089">
    <property type="entry name" value="MCPsignal_dom"/>
</dbReference>
<evidence type="ECO:0000259" key="13">
    <source>
        <dbReference type="PROSITE" id="PS51753"/>
    </source>
</evidence>